<evidence type="ECO:0008006" key="3">
    <source>
        <dbReference type="Google" id="ProtNLM"/>
    </source>
</evidence>
<keyword evidence="2" id="KW-1185">Reference proteome</keyword>
<evidence type="ECO:0000313" key="1">
    <source>
        <dbReference type="EMBL" id="VVM06131.1"/>
    </source>
</evidence>
<dbReference type="AlphaFoldDB" id="A0A5E6MCY5"/>
<protein>
    <recommendedName>
        <fullName evidence="3">DUF2971 domain-containing protein</fullName>
    </recommendedName>
</protein>
<comment type="caution">
    <text evidence="1">The sequence shown here is derived from an EMBL/GenBank/DDBJ whole genome shotgun (WGS) entry which is preliminary data.</text>
</comment>
<name>A0A5E6MCY5_9BACT</name>
<gene>
    <name evidence="1" type="ORF">MAMC_00952</name>
</gene>
<reference evidence="1" key="1">
    <citation type="submission" date="2019-09" db="EMBL/GenBank/DDBJ databases">
        <authorList>
            <person name="Cremers G."/>
        </authorList>
    </citation>
    <scope>NUCLEOTIDE SEQUENCE [LARGE SCALE GENOMIC DNA]</scope>
    <source>
        <strain evidence="1">3B</strain>
    </source>
</reference>
<sequence length="205" mass="23563">MVALSEWQEKVRPCFRKIWSELSALDPTSEMPYLYHYTTGENFVKIIESGELWATQISCLNDAQECQSYCRLIREETDKRRSADNGGVLPKTIFESLSGISEGVIAEKLPMLPLFVACFSTESDDLSQWRAYSQGREGYAIGIEAGENMPVGCRLVRVQYEPEEQRRLVKGILDVVEKFVGDQDIFQDLERLHPRIRQTCNRDEQ</sequence>
<evidence type="ECO:0000313" key="2">
    <source>
        <dbReference type="Proteomes" id="UP000381693"/>
    </source>
</evidence>
<organism evidence="1 2">
    <name type="scientific">Methylacidimicrobium cyclopophantes</name>
    <dbReference type="NCBI Taxonomy" id="1041766"/>
    <lineage>
        <taxon>Bacteria</taxon>
        <taxon>Pseudomonadati</taxon>
        <taxon>Verrucomicrobiota</taxon>
        <taxon>Methylacidimicrobium</taxon>
    </lineage>
</organism>
<accession>A0A5E6MCY5</accession>
<dbReference type="EMBL" id="CABFUZ020000106">
    <property type="protein sequence ID" value="VVM06131.1"/>
    <property type="molecule type" value="Genomic_DNA"/>
</dbReference>
<proteinExistence type="predicted"/>
<dbReference type="Proteomes" id="UP000381693">
    <property type="component" value="Unassembled WGS sequence"/>
</dbReference>